<organism evidence="1 2">
    <name type="scientific">Caenorhabditis tropicalis</name>
    <dbReference type="NCBI Taxonomy" id="1561998"/>
    <lineage>
        <taxon>Eukaryota</taxon>
        <taxon>Metazoa</taxon>
        <taxon>Ecdysozoa</taxon>
        <taxon>Nematoda</taxon>
        <taxon>Chromadorea</taxon>
        <taxon>Rhabditida</taxon>
        <taxon>Rhabditina</taxon>
        <taxon>Rhabditomorpha</taxon>
        <taxon>Rhabditoidea</taxon>
        <taxon>Rhabditidae</taxon>
        <taxon>Peloderinae</taxon>
        <taxon>Caenorhabditis</taxon>
    </lineage>
</organism>
<reference evidence="2" key="1">
    <citation type="submission" date="2016-11" db="UniProtKB">
        <authorList>
            <consortium name="WormBaseParasite"/>
        </authorList>
    </citation>
    <scope>IDENTIFICATION</scope>
</reference>
<dbReference type="WBParaSite" id="Csp11.Scaffold629.g16529.t1">
    <property type="protein sequence ID" value="Csp11.Scaffold629.g16529.t1"/>
    <property type="gene ID" value="Csp11.Scaffold629.g16529"/>
</dbReference>
<proteinExistence type="predicted"/>
<dbReference type="AlphaFoldDB" id="A0A1I7UAJ3"/>
<evidence type="ECO:0000313" key="2">
    <source>
        <dbReference type="WBParaSite" id="Csp11.Scaffold629.g16529.t1"/>
    </source>
</evidence>
<name>A0A1I7UAJ3_9PELO</name>
<accession>A0A1I7UAJ3</accession>
<keyword evidence="1" id="KW-1185">Reference proteome</keyword>
<dbReference type="Proteomes" id="UP000095282">
    <property type="component" value="Unplaced"/>
</dbReference>
<protein>
    <submittedName>
        <fullName evidence="2">DHC_N1 domain-containing protein</fullName>
    </submittedName>
</protein>
<evidence type="ECO:0000313" key="1">
    <source>
        <dbReference type="Proteomes" id="UP000095282"/>
    </source>
</evidence>
<sequence length="405" mass="47524">MLGAAEEEMENRFDLRDARSTRSDVDWSIDNLVTGKNNARALLAQELGSSARIENLKIILAEFNPEGIVVLHYSNNERRLLNIPQRDDWWEAECPIATSIWKQLQGHMEAMKLERPYEFMNFIRLGEISFSALENKYKEVCVVLLKLLNDEEEHRVRIDNYEKRFEKEFNKMIKVHGEVANKIKTVNAAIVTRMETFEKRWTMPNDQQYDYMKLLNKALGFGEEAIESVEVLQRQFMVTLDRFVNSEDFYLVYYGKFHSFASVTIFERIRAFQCDLQGLKENIPDIVDSEKHLDGKLFVDGAKRYVAETNQVCTHIYNYAKILFDGIESLVARLNMAHDEVARLQKVMPLYEKDEINYQFAFLDNQENVGRLIRTHEILDKCLRLYSTLQKTPEELEESQKNTLI</sequence>